<keyword evidence="3" id="KW-1185">Reference proteome</keyword>
<organism evidence="2 3">
    <name type="scientific">Meganyctiphanes norvegica</name>
    <name type="common">Northern krill</name>
    <name type="synonym">Thysanopoda norvegica</name>
    <dbReference type="NCBI Taxonomy" id="48144"/>
    <lineage>
        <taxon>Eukaryota</taxon>
        <taxon>Metazoa</taxon>
        <taxon>Ecdysozoa</taxon>
        <taxon>Arthropoda</taxon>
        <taxon>Crustacea</taxon>
        <taxon>Multicrustacea</taxon>
        <taxon>Malacostraca</taxon>
        <taxon>Eumalacostraca</taxon>
        <taxon>Eucarida</taxon>
        <taxon>Euphausiacea</taxon>
        <taxon>Euphausiidae</taxon>
        <taxon>Meganyctiphanes</taxon>
    </lineage>
</organism>
<feature type="non-terminal residue" evidence="2">
    <location>
        <position position="371"/>
    </location>
</feature>
<evidence type="ECO:0000313" key="3">
    <source>
        <dbReference type="Proteomes" id="UP001497623"/>
    </source>
</evidence>
<proteinExistence type="predicted"/>
<dbReference type="Proteomes" id="UP001497623">
    <property type="component" value="Unassembled WGS sequence"/>
</dbReference>
<dbReference type="AlphaFoldDB" id="A0AAV2QB22"/>
<name>A0AAV2QB22_MEGNR</name>
<protein>
    <submittedName>
        <fullName evidence="2">Uncharacterized protein</fullName>
    </submittedName>
</protein>
<evidence type="ECO:0000313" key="2">
    <source>
        <dbReference type="EMBL" id="CAL4078320.1"/>
    </source>
</evidence>
<comment type="caution">
    <text evidence="2">The sequence shown here is derived from an EMBL/GenBank/DDBJ whole genome shotgun (WGS) entry which is preliminary data.</text>
</comment>
<accession>A0AAV2QB22</accession>
<gene>
    <name evidence="2" type="ORF">MNOR_LOCUS10617</name>
</gene>
<sequence length="371" mass="42583">MVIITNSEGSQLTCIAKIVLMYRSIAKIPRAVTPPRSLHHQQTRATQCNWSYVITSDLQPSKGYTCIVYNTMSSAVFVEMSHRQGTTKYRRSLAAKISLTQIKMLISIVSKHKLTEFKSHCKCYQGLGRTRPVRARCQNIFRRRAAREQERHTAGQGKSGPSSSQQRIEVCEEEDERQKNMRTHKYASWDYETIKQGAPKITDLQAKPSFGQICLYLLTSIRQLEEERNSNMQQDIANCSDQETEIHNIKKNENNDHKSLIKRINEDNNDFFGFEPGIENVQIIPSFNVIEDTSTETDYLLQTKENLVQRSLKVVLNDIRKSHNVTNMKCKNIERFETGENIMVANCNKESQSSNVFSSTTQMVDSLKSQQ</sequence>
<reference evidence="2 3" key="1">
    <citation type="submission" date="2024-05" db="EMBL/GenBank/DDBJ databases">
        <authorList>
            <person name="Wallberg A."/>
        </authorList>
    </citation>
    <scope>NUCLEOTIDE SEQUENCE [LARGE SCALE GENOMIC DNA]</scope>
</reference>
<feature type="compositionally biased region" description="Low complexity" evidence="1">
    <location>
        <begin position="155"/>
        <end position="166"/>
    </location>
</feature>
<feature type="region of interest" description="Disordered" evidence="1">
    <location>
        <begin position="145"/>
        <end position="179"/>
    </location>
</feature>
<evidence type="ECO:0000256" key="1">
    <source>
        <dbReference type="SAM" id="MobiDB-lite"/>
    </source>
</evidence>
<dbReference type="EMBL" id="CAXKWB010005413">
    <property type="protein sequence ID" value="CAL4078320.1"/>
    <property type="molecule type" value="Genomic_DNA"/>
</dbReference>